<sequence length="474" mass="54808">MAPAGSNFPGVKYNEKKIENGKGELMLMKNFPSYINSLSSQDEVKKYLASVSKDTRTKKPQFHATISTRFQDHTKEQLKEIAEDFMKNMGYGEQPFIVVFHNDTENNHVHIVTTRVDKKTGNKIEHDFERLKAQKALSLTMEKLYSENSKSKIEKLLKYNFQTLNQLKLLLQRDGFTMSENNADSNKIDVLKNGVVEKTLQALNFSNAKNANRLNQIKAIMQKYKGQWSNQVFKVVDRRAIEGMLPNEKISDNSNLIPNIEYESELQEKLRKKFGIDIIFHFKDDRSPFGYSLIDHKTGSVYKGSEVLKMNDLFDITDKQIDKRLFERIKDFTFSNTQSKDIIQSHFQKKFGVQSFMIYSNNIRKSKETFMAIKDDLRNKINGKTQSDVILNKVDGVYYFLHQSLHYSGKIEDMISEKEMVDFLQKIEGKNSTNILSDILNSGNSIISEFLKSSGGSSKDPGEDELKRKRKKRR</sequence>
<organism evidence="3 4">
    <name type="scientific">Epilithonimonas bovis DSM 19482</name>
    <dbReference type="NCBI Taxonomy" id="1121284"/>
    <lineage>
        <taxon>Bacteria</taxon>
        <taxon>Pseudomonadati</taxon>
        <taxon>Bacteroidota</taxon>
        <taxon>Flavobacteriia</taxon>
        <taxon>Flavobacteriales</taxon>
        <taxon>Weeksellaceae</taxon>
        <taxon>Chryseobacterium group</taxon>
        <taxon>Epilithonimonas</taxon>
    </lineage>
</organism>
<dbReference type="InterPro" id="IPR005094">
    <property type="entry name" value="Endonuclease_MobA/VirD2"/>
</dbReference>
<evidence type="ECO:0000313" key="3">
    <source>
        <dbReference type="EMBL" id="SIT96862.1"/>
    </source>
</evidence>
<proteinExistence type="predicted"/>
<dbReference type="RefSeq" id="WP_245799247.1">
    <property type="nucleotide sequence ID" value="NZ_FTPU01000013.1"/>
</dbReference>
<evidence type="ECO:0000256" key="1">
    <source>
        <dbReference type="SAM" id="MobiDB-lite"/>
    </source>
</evidence>
<dbReference type="STRING" id="1121284.SAMN05660493_01557"/>
<feature type="region of interest" description="Disordered" evidence="1">
    <location>
        <begin position="451"/>
        <end position="474"/>
    </location>
</feature>
<evidence type="ECO:0000259" key="2">
    <source>
        <dbReference type="Pfam" id="PF03432"/>
    </source>
</evidence>
<gene>
    <name evidence="3" type="ORF">SAMN05660493_01557</name>
</gene>
<dbReference type="AlphaFoldDB" id="A0A1U7PY29"/>
<name>A0A1U7PY29_9FLAO</name>
<keyword evidence="4" id="KW-1185">Reference proteome</keyword>
<protein>
    <submittedName>
        <fullName evidence="3">Relaxase/Mobilisation nuclease domain-containing protein</fullName>
    </submittedName>
</protein>
<reference evidence="4" key="1">
    <citation type="submission" date="2016-10" db="EMBL/GenBank/DDBJ databases">
        <authorList>
            <person name="Varghese N."/>
            <person name="Submissions S."/>
        </authorList>
    </citation>
    <scope>NUCLEOTIDE SEQUENCE [LARGE SCALE GENOMIC DNA]</scope>
    <source>
        <strain evidence="4">DSM 19482</strain>
    </source>
</reference>
<dbReference type="EMBL" id="FTPU01000013">
    <property type="protein sequence ID" value="SIT96862.1"/>
    <property type="molecule type" value="Genomic_DNA"/>
</dbReference>
<dbReference type="Proteomes" id="UP000187261">
    <property type="component" value="Unassembled WGS sequence"/>
</dbReference>
<evidence type="ECO:0000313" key="4">
    <source>
        <dbReference type="Proteomes" id="UP000187261"/>
    </source>
</evidence>
<feature type="domain" description="MobA/VirD2-like nuclease" evidence="2">
    <location>
        <begin position="13"/>
        <end position="138"/>
    </location>
</feature>
<dbReference type="Pfam" id="PF03432">
    <property type="entry name" value="Relaxase"/>
    <property type="match status" value="1"/>
</dbReference>
<accession>A0A1U7PY29</accession>